<name>A0A1E5GUW4_9ENTE</name>
<dbReference type="EMBL" id="MIKB01000013">
    <property type="protein sequence ID" value="OEG16486.1"/>
    <property type="molecule type" value="Genomic_DNA"/>
</dbReference>
<gene>
    <name evidence="1" type="ORF">BCR23_06245</name>
</gene>
<dbReference type="AlphaFoldDB" id="A0A1E5GUW4"/>
<keyword evidence="2" id="KW-1185">Reference proteome</keyword>
<evidence type="ECO:0000313" key="1">
    <source>
        <dbReference type="EMBL" id="OEG16486.1"/>
    </source>
</evidence>
<sequence length="68" mass="7629">MPIEILTADSFKTIESGTSKPNTGTIDVSKEWNDKRGLFYKQANTGNYKDSYSGQLEWQLVDAPTGRE</sequence>
<comment type="caution">
    <text evidence="1">The sequence shown here is derived from an EMBL/GenBank/DDBJ whole genome shotgun (WGS) entry which is preliminary data.</text>
</comment>
<reference evidence="2" key="1">
    <citation type="submission" date="2016-09" db="EMBL/GenBank/DDBJ databases">
        <authorList>
            <person name="Gulvik C.A."/>
        </authorList>
    </citation>
    <scope>NUCLEOTIDE SEQUENCE [LARGE SCALE GENOMIC DNA]</scope>
    <source>
        <strain evidence="2">LMG 26306</strain>
    </source>
</reference>
<organism evidence="1 2">
    <name type="scientific">Enterococcus quebecensis</name>
    <dbReference type="NCBI Taxonomy" id="903983"/>
    <lineage>
        <taxon>Bacteria</taxon>
        <taxon>Bacillati</taxon>
        <taxon>Bacillota</taxon>
        <taxon>Bacilli</taxon>
        <taxon>Lactobacillales</taxon>
        <taxon>Enterococcaceae</taxon>
        <taxon>Enterococcus</taxon>
    </lineage>
</organism>
<evidence type="ECO:0008006" key="3">
    <source>
        <dbReference type="Google" id="ProtNLM"/>
    </source>
</evidence>
<dbReference type="STRING" id="903983.BCR23_06245"/>
<dbReference type="Proteomes" id="UP000094764">
    <property type="component" value="Unassembled WGS sequence"/>
</dbReference>
<proteinExistence type="predicted"/>
<protein>
    <recommendedName>
        <fullName evidence="3">WxL domain-containing protein</fullName>
    </recommendedName>
</protein>
<evidence type="ECO:0000313" key="2">
    <source>
        <dbReference type="Proteomes" id="UP000094764"/>
    </source>
</evidence>
<accession>A0A1E5GUW4</accession>